<accession>A0A914HHG5</accession>
<keyword evidence="1" id="KW-1185">Reference proteome</keyword>
<dbReference type="Proteomes" id="UP000887572">
    <property type="component" value="Unplaced"/>
</dbReference>
<dbReference type="GO" id="GO:0097730">
    <property type="term" value="C:non-motile cilium"/>
    <property type="evidence" value="ECO:0007669"/>
    <property type="project" value="InterPro"/>
</dbReference>
<dbReference type="GO" id="GO:0005856">
    <property type="term" value="C:cytoskeleton"/>
    <property type="evidence" value="ECO:0007669"/>
    <property type="project" value="InterPro"/>
</dbReference>
<evidence type="ECO:0000313" key="2">
    <source>
        <dbReference type="WBParaSite" id="Gr19_v10_g17541.t1"/>
    </source>
</evidence>
<dbReference type="PANTHER" id="PTHR31043:SF3">
    <property type="entry name" value="NEPHROCYSTIN-4"/>
    <property type="match status" value="1"/>
</dbReference>
<name>A0A914HHG5_GLORO</name>
<dbReference type="WBParaSite" id="Gr19_v10_g17541.t1">
    <property type="protein sequence ID" value="Gr19_v10_g17541.t1"/>
    <property type="gene ID" value="Gr19_v10_g17541"/>
</dbReference>
<evidence type="ECO:0000313" key="1">
    <source>
        <dbReference type="Proteomes" id="UP000887572"/>
    </source>
</evidence>
<protein>
    <submittedName>
        <fullName evidence="2">Uncharacterized protein</fullName>
    </submittedName>
</protein>
<sequence>MHKSETTAIVHFSCSKMSTDHWHKQMTKSTTLPVVSLSEQFVDEIDSLYLLQLYELNFKQFPDDAYVVHLSFYNFCTRRFCGSQQQFPCNCRSSSINLHVSFHFRALSAHKRAVIVVELGTKDGASICWTTMPVFEVAQIATDSIPSVDGGQLRRSLPLFAGSCRHLLLADSVAQLVPHLQRVDAVLVASLRLSSEQPPVSLAEFHLRPGSPIPQICDEAGGGQSAAPIFTFILDNLALSYGVHSDLSDAIILDVISREHCYGRNQPQVTTAHQMRVLERRLKVGAHNGSGFVEEPLSVLLHSNVSSFAGGDPFRRRSQSLGRRDAANFGSSEFWAWNNVRLRHLSADPSTAIVFLLEYLIGSRMEGNVRRSIDHFSSFFLLNSI</sequence>
<dbReference type="GO" id="GO:0090090">
    <property type="term" value="P:negative regulation of canonical Wnt signaling pathway"/>
    <property type="evidence" value="ECO:0007669"/>
    <property type="project" value="InterPro"/>
</dbReference>
<proteinExistence type="predicted"/>
<reference evidence="2" key="1">
    <citation type="submission" date="2022-11" db="UniProtKB">
        <authorList>
            <consortium name="WormBaseParasite"/>
        </authorList>
    </citation>
    <scope>IDENTIFICATION</scope>
</reference>
<dbReference type="InterPro" id="IPR029775">
    <property type="entry name" value="NPHP4"/>
</dbReference>
<dbReference type="AlphaFoldDB" id="A0A914HHG5"/>
<dbReference type="PANTHER" id="PTHR31043">
    <property type="entry name" value="NEPHROCYSTIN-4"/>
    <property type="match status" value="1"/>
</dbReference>
<organism evidence="1 2">
    <name type="scientific">Globodera rostochiensis</name>
    <name type="common">Golden nematode worm</name>
    <name type="synonym">Heterodera rostochiensis</name>
    <dbReference type="NCBI Taxonomy" id="31243"/>
    <lineage>
        <taxon>Eukaryota</taxon>
        <taxon>Metazoa</taxon>
        <taxon>Ecdysozoa</taxon>
        <taxon>Nematoda</taxon>
        <taxon>Chromadorea</taxon>
        <taxon>Rhabditida</taxon>
        <taxon>Tylenchina</taxon>
        <taxon>Tylenchomorpha</taxon>
        <taxon>Tylenchoidea</taxon>
        <taxon>Heteroderidae</taxon>
        <taxon>Heteroderinae</taxon>
        <taxon>Globodera</taxon>
    </lineage>
</organism>